<feature type="compositionally biased region" description="Basic and acidic residues" evidence="1">
    <location>
        <begin position="56"/>
        <end position="72"/>
    </location>
</feature>
<evidence type="ECO:0000313" key="2">
    <source>
        <dbReference type="EMBL" id="KAL2341274.1"/>
    </source>
</evidence>
<evidence type="ECO:0000256" key="1">
    <source>
        <dbReference type="SAM" id="MobiDB-lite"/>
    </source>
</evidence>
<evidence type="ECO:0000313" key="3">
    <source>
        <dbReference type="Proteomes" id="UP001603857"/>
    </source>
</evidence>
<reference evidence="2 3" key="1">
    <citation type="submission" date="2024-08" db="EMBL/GenBank/DDBJ databases">
        <title>Insights into the chromosomal genome structure of Flemingia macrophylla.</title>
        <authorList>
            <person name="Ding Y."/>
            <person name="Zhao Y."/>
            <person name="Bi W."/>
            <person name="Wu M."/>
            <person name="Zhao G."/>
            <person name="Gong Y."/>
            <person name="Li W."/>
            <person name="Zhang P."/>
        </authorList>
    </citation>
    <scope>NUCLEOTIDE SEQUENCE [LARGE SCALE GENOMIC DNA]</scope>
    <source>
        <strain evidence="2">DYQJB</strain>
        <tissue evidence="2">Leaf</tissue>
    </source>
</reference>
<dbReference type="Proteomes" id="UP001603857">
    <property type="component" value="Unassembled WGS sequence"/>
</dbReference>
<gene>
    <name evidence="2" type="ORF">Fmac_009214</name>
</gene>
<dbReference type="EMBL" id="JBGMDY010000003">
    <property type="protein sequence ID" value="KAL2341274.1"/>
    <property type="molecule type" value="Genomic_DNA"/>
</dbReference>
<organism evidence="2 3">
    <name type="scientific">Flemingia macrophylla</name>
    <dbReference type="NCBI Taxonomy" id="520843"/>
    <lineage>
        <taxon>Eukaryota</taxon>
        <taxon>Viridiplantae</taxon>
        <taxon>Streptophyta</taxon>
        <taxon>Embryophyta</taxon>
        <taxon>Tracheophyta</taxon>
        <taxon>Spermatophyta</taxon>
        <taxon>Magnoliopsida</taxon>
        <taxon>eudicotyledons</taxon>
        <taxon>Gunneridae</taxon>
        <taxon>Pentapetalae</taxon>
        <taxon>rosids</taxon>
        <taxon>fabids</taxon>
        <taxon>Fabales</taxon>
        <taxon>Fabaceae</taxon>
        <taxon>Papilionoideae</taxon>
        <taxon>50 kb inversion clade</taxon>
        <taxon>NPAAA clade</taxon>
        <taxon>indigoferoid/millettioid clade</taxon>
        <taxon>Phaseoleae</taxon>
        <taxon>Flemingia</taxon>
    </lineage>
</organism>
<feature type="compositionally biased region" description="Acidic residues" evidence="1">
    <location>
        <begin position="17"/>
        <end position="31"/>
    </location>
</feature>
<accession>A0ABD1MZP2</accession>
<comment type="caution">
    <text evidence="2">The sequence shown here is derived from an EMBL/GenBank/DDBJ whole genome shotgun (WGS) entry which is preliminary data.</text>
</comment>
<protein>
    <submittedName>
        <fullName evidence="2">Uncharacterized protein</fullName>
    </submittedName>
</protein>
<name>A0ABD1MZP2_9FABA</name>
<keyword evidence="3" id="KW-1185">Reference proteome</keyword>
<feature type="region of interest" description="Disordered" evidence="1">
    <location>
        <begin position="1"/>
        <end position="37"/>
    </location>
</feature>
<proteinExistence type="predicted"/>
<feature type="compositionally biased region" description="Polar residues" evidence="1">
    <location>
        <begin position="1"/>
        <end position="11"/>
    </location>
</feature>
<dbReference type="AlphaFoldDB" id="A0ABD1MZP2"/>
<feature type="region of interest" description="Disordered" evidence="1">
    <location>
        <begin position="52"/>
        <end position="83"/>
    </location>
</feature>
<sequence length="259" mass="27194">MDSFYQSPQNDPKSDIDSENDGFVSDEEGDFEAQPTRPILINSYPFVAPALCDDSPSDHSLRPIAKVAHDDEAATASAQEDSDDDVFDKGAEMVDFIYSNEVFVEADDGDKDKLRDNGVEGGDYSYSAAEGEGGVLERHSDADADGVVDNLNVYLLGSGLSMVGDGGGGEDVVRAQDVVVGGGESGENGDGFKSDVVEVGGGLGVVEQKGVKMEGDVVEGEIGSHVERGDKEGEIGNLVEEGDGEVEKSNVLVFVVMSI</sequence>